<keyword evidence="1" id="KW-1133">Transmembrane helix</keyword>
<reference evidence="3" key="2">
    <citation type="submission" date="2025-08" db="UniProtKB">
        <authorList>
            <consortium name="RefSeq"/>
        </authorList>
    </citation>
    <scope>IDENTIFICATION</scope>
    <source>
        <tissue evidence="3">Leaf</tissue>
    </source>
</reference>
<feature type="non-terminal residue" evidence="3">
    <location>
        <position position="1"/>
    </location>
</feature>
<evidence type="ECO:0000256" key="1">
    <source>
        <dbReference type="SAM" id="Phobius"/>
    </source>
</evidence>
<protein>
    <submittedName>
        <fullName evidence="3">Uncharacterized protein LOC104236689</fullName>
    </submittedName>
</protein>
<keyword evidence="1" id="KW-0472">Membrane</keyword>
<reference evidence="2" key="1">
    <citation type="journal article" date="2013" name="Genome Biol.">
        <title>Reference genomes and transcriptomes of Nicotiana sylvestris and Nicotiana tomentosiformis.</title>
        <authorList>
            <person name="Sierro N."/>
            <person name="Battey J.N."/>
            <person name="Ouadi S."/>
            <person name="Bovet L."/>
            <person name="Goepfert S."/>
            <person name="Bakaher N."/>
            <person name="Peitsch M.C."/>
            <person name="Ivanov N.V."/>
        </authorList>
    </citation>
    <scope>NUCLEOTIDE SEQUENCE [LARGE SCALE GENOMIC DNA]</scope>
</reference>
<evidence type="ECO:0000313" key="3">
    <source>
        <dbReference type="RefSeq" id="XP_009788972.1"/>
    </source>
</evidence>
<organism evidence="2 3">
    <name type="scientific">Nicotiana sylvestris</name>
    <name type="common">Wood tobacco</name>
    <name type="synonym">South American tobacco</name>
    <dbReference type="NCBI Taxonomy" id="4096"/>
    <lineage>
        <taxon>Eukaryota</taxon>
        <taxon>Viridiplantae</taxon>
        <taxon>Streptophyta</taxon>
        <taxon>Embryophyta</taxon>
        <taxon>Tracheophyta</taxon>
        <taxon>Spermatophyta</taxon>
        <taxon>Magnoliopsida</taxon>
        <taxon>eudicotyledons</taxon>
        <taxon>Gunneridae</taxon>
        <taxon>Pentapetalae</taxon>
        <taxon>asterids</taxon>
        <taxon>lamiids</taxon>
        <taxon>Solanales</taxon>
        <taxon>Solanaceae</taxon>
        <taxon>Nicotianoideae</taxon>
        <taxon>Nicotianeae</taxon>
        <taxon>Nicotiana</taxon>
    </lineage>
</organism>
<proteinExistence type="predicted"/>
<accession>A0A1U7XA46</accession>
<name>A0A1U7XA46_NICSY</name>
<evidence type="ECO:0000313" key="2">
    <source>
        <dbReference type="Proteomes" id="UP000189701"/>
    </source>
</evidence>
<dbReference type="RefSeq" id="XP_009788972.1">
    <property type="nucleotide sequence ID" value="XM_009790670.1"/>
</dbReference>
<dbReference type="Proteomes" id="UP000189701">
    <property type="component" value="Unplaced"/>
</dbReference>
<keyword evidence="1" id="KW-0812">Transmembrane</keyword>
<gene>
    <name evidence="3" type="primary">LOC104236689</name>
</gene>
<sequence>IVTWSILSDAFIAYLIKAYLLSSLIGLIVIFGLRC</sequence>
<feature type="transmembrane region" description="Helical" evidence="1">
    <location>
        <begin position="12"/>
        <end position="33"/>
    </location>
</feature>
<keyword evidence="2" id="KW-1185">Reference proteome</keyword>
<dbReference type="AlphaFoldDB" id="A0A1U7XA46"/>